<name>A0A8T1PQG6_CARIL</name>
<evidence type="ECO:0000313" key="2">
    <source>
        <dbReference type="Proteomes" id="UP000811609"/>
    </source>
</evidence>
<dbReference type="Proteomes" id="UP000811609">
    <property type="component" value="Chromosome 8"/>
</dbReference>
<organism evidence="1 2">
    <name type="scientific">Carya illinoinensis</name>
    <name type="common">Pecan</name>
    <dbReference type="NCBI Taxonomy" id="32201"/>
    <lineage>
        <taxon>Eukaryota</taxon>
        <taxon>Viridiplantae</taxon>
        <taxon>Streptophyta</taxon>
        <taxon>Embryophyta</taxon>
        <taxon>Tracheophyta</taxon>
        <taxon>Spermatophyta</taxon>
        <taxon>Magnoliopsida</taxon>
        <taxon>eudicotyledons</taxon>
        <taxon>Gunneridae</taxon>
        <taxon>Pentapetalae</taxon>
        <taxon>rosids</taxon>
        <taxon>fabids</taxon>
        <taxon>Fagales</taxon>
        <taxon>Juglandaceae</taxon>
        <taxon>Carya</taxon>
    </lineage>
</organism>
<accession>A0A8T1PQG6</accession>
<sequence length="159" mass="17704">MNFPKNLCIVVFAAMLISGNGVLALRLIIDTDTTQPKVPEFHKPEMLPLITIPNLPKPELPKVELPPLPHLPTLPKPDIPPLMKPEFPVVPHVANLELPTLPKQEISKLPKLSPLPHLPDLPKSTVPTIPSLPKDITLISFRVMLRTVIFVYSLRTLLI</sequence>
<evidence type="ECO:0000313" key="1">
    <source>
        <dbReference type="EMBL" id="KAG6644428.1"/>
    </source>
</evidence>
<protein>
    <submittedName>
        <fullName evidence="1">Uncharacterized protein</fullName>
    </submittedName>
</protein>
<keyword evidence="2" id="KW-1185">Reference proteome</keyword>
<comment type="caution">
    <text evidence="1">The sequence shown here is derived from an EMBL/GenBank/DDBJ whole genome shotgun (WGS) entry which is preliminary data.</text>
</comment>
<gene>
    <name evidence="1" type="ORF">CIPAW_08G055000</name>
</gene>
<reference evidence="1" key="1">
    <citation type="submission" date="2020-12" db="EMBL/GenBank/DDBJ databases">
        <title>WGS assembly of Carya illinoinensis cv. Pawnee.</title>
        <authorList>
            <person name="Platts A."/>
            <person name="Shu S."/>
            <person name="Wright S."/>
            <person name="Barry K."/>
            <person name="Edger P."/>
            <person name="Pires J.C."/>
            <person name="Schmutz J."/>
        </authorList>
    </citation>
    <scope>NUCLEOTIDE SEQUENCE</scope>
    <source>
        <tissue evidence="1">Leaf</tissue>
    </source>
</reference>
<proteinExistence type="predicted"/>
<dbReference type="AlphaFoldDB" id="A0A8T1PQG6"/>
<dbReference type="EMBL" id="CM031816">
    <property type="protein sequence ID" value="KAG6644428.1"/>
    <property type="molecule type" value="Genomic_DNA"/>
</dbReference>